<protein>
    <recommendedName>
        <fullName evidence="3">Secreted protein</fullName>
    </recommendedName>
</protein>
<gene>
    <name evidence="1" type="ORF">ACFQO1_05950</name>
</gene>
<name>A0ABW2MTW9_9FLAO</name>
<reference evidence="2" key="1">
    <citation type="journal article" date="2019" name="Int. J. Syst. Evol. Microbiol.">
        <title>The Global Catalogue of Microorganisms (GCM) 10K type strain sequencing project: providing services to taxonomists for standard genome sequencing and annotation.</title>
        <authorList>
            <consortium name="The Broad Institute Genomics Platform"/>
            <consortium name="The Broad Institute Genome Sequencing Center for Infectious Disease"/>
            <person name="Wu L."/>
            <person name="Ma J."/>
        </authorList>
    </citation>
    <scope>NUCLEOTIDE SEQUENCE [LARGE SCALE GENOMIC DNA]</scope>
    <source>
        <strain evidence="2">CGMCC 1.16306</strain>
    </source>
</reference>
<comment type="caution">
    <text evidence="1">The sequence shown here is derived from an EMBL/GenBank/DDBJ whole genome shotgun (WGS) entry which is preliminary data.</text>
</comment>
<evidence type="ECO:0008006" key="3">
    <source>
        <dbReference type="Google" id="ProtNLM"/>
    </source>
</evidence>
<dbReference type="Proteomes" id="UP001596415">
    <property type="component" value="Unassembled WGS sequence"/>
</dbReference>
<dbReference type="RefSeq" id="WP_380217066.1">
    <property type="nucleotide sequence ID" value="NZ_JBHTBN010000002.1"/>
</dbReference>
<evidence type="ECO:0000313" key="2">
    <source>
        <dbReference type="Proteomes" id="UP001596415"/>
    </source>
</evidence>
<dbReference type="EMBL" id="JBHTBN010000002">
    <property type="protein sequence ID" value="MFC7357220.1"/>
    <property type="molecule type" value="Genomic_DNA"/>
</dbReference>
<evidence type="ECO:0000313" key="1">
    <source>
        <dbReference type="EMBL" id="MFC7357220.1"/>
    </source>
</evidence>
<proteinExistence type="predicted"/>
<organism evidence="1 2">
    <name type="scientific">Jejudonia soesokkakensis</name>
    <dbReference type="NCBI Taxonomy" id="1323432"/>
    <lineage>
        <taxon>Bacteria</taxon>
        <taxon>Pseudomonadati</taxon>
        <taxon>Bacteroidota</taxon>
        <taxon>Flavobacteriia</taxon>
        <taxon>Flavobacteriales</taxon>
        <taxon>Flavobacteriaceae</taxon>
        <taxon>Jejudonia</taxon>
    </lineage>
</organism>
<keyword evidence="2" id="KW-1185">Reference proteome</keyword>
<sequence>MKSLFFILSFGIFSHTFLIAQEKPTSNVKIEVVEKVDETPSGFELPASKAPGLSTPKIPIKSTINSDLGVNKTKLDITKGDGLQDYKTNNAPKFFTRDKEILEEYGSDQNLGDVLTTASTVNVVYRDHEFVDGDRIQVRVNNDIVRANIQLYGSFQGFDLPLQQGVNKVEFIALNQGSSGPNTAELHIYDDNDLLISAKEWNLLTGKKATFVIIKN</sequence>
<accession>A0ABW2MTW9</accession>